<dbReference type="Proteomes" id="UP000601435">
    <property type="component" value="Unassembled WGS sequence"/>
</dbReference>
<feature type="non-terminal residue" evidence="9">
    <location>
        <position position="1"/>
    </location>
</feature>
<dbReference type="InterPro" id="IPR014710">
    <property type="entry name" value="RmlC-like_jellyroll"/>
</dbReference>
<evidence type="ECO:0000313" key="9">
    <source>
        <dbReference type="EMBL" id="CAE7282750.1"/>
    </source>
</evidence>
<dbReference type="Pfam" id="PF00520">
    <property type="entry name" value="Ion_trans"/>
    <property type="match status" value="1"/>
</dbReference>
<evidence type="ECO:0000256" key="5">
    <source>
        <dbReference type="ARBA" id="ARBA00023065"/>
    </source>
</evidence>
<evidence type="ECO:0000256" key="3">
    <source>
        <dbReference type="ARBA" id="ARBA00022692"/>
    </source>
</evidence>
<dbReference type="Pfam" id="PF20717">
    <property type="entry name" value="DUF6829"/>
    <property type="match status" value="1"/>
</dbReference>
<gene>
    <name evidence="9" type="primary">eag</name>
    <name evidence="9" type="ORF">SNEC2469_LOCUS6898</name>
</gene>
<feature type="domain" description="Cyclic nucleotide-binding" evidence="8">
    <location>
        <begin position="505"/>
        <end position="606"/>
    </location>
</feature>
<evidence type="ECO:0000256" key="1">
    <source>
        <dbReference type="ARBA" id="ARBA00004141"/>
    </source>
</evidence>
<accession>A0A812N7C5</accession>
<evidence type="ECO:0000259" key="8">
    <source>
        <dbReference type="PROSITE" id="PS50042"/>
    </source>
</evidence>
<reference evidence="9" key="1">
    <citation type="submission" date="2021-02" db="EMBL/GenBank/DDBJ databases">
        <authorList>
            <person name="Dougan E. K."/>
            <person name="Rhodes N."/>
            <person name="Thang M."/>
            <person name="Chan C."/>
        </authorList>
    </citation>
    <scope>NUCLEOTIDE SEQUENCE</scope>
</reference>
<dbReference type="PROSITE" id="PS50042">
    <property type="entry name" value="CNMP_BINDING_3"/>
    <property type="match status" value="1"/>
</dbReference>
<keyword evidence="2" id="KW-0813">Transport</keyword>
<dbReference type="PANTHER" id="PTHR10217:SF435">
    <property type="entry name" value="POTASSIUM VOLTAGE-GATED CHANNEL PROTEIN EAG"/>
    <property type="match status" value="1"/>
</dbReference>
<protein>
    <submittedName>
        <fullName evidence="9">Eag protein</fullName>
    </submittedName>
</protein>
<feature type="transmembrane region" description="Helical" evidence="7">
    <location>
        <begin position="889"/>
        <end position="909"/>
    </location>
</feature>
<sequence>VELQQVFERLASQALLSLQPVHDLQKDVQVASLREPSRELSDWNVPTERFPIASLLETCISSCDSICERSDTEKPVGRIAGEPVRRQASVLHQSTKGALDQPQLRLSPLLMELSMKSNGALNHIDRQKMRESMEVAQSKSRPISRPAAKMLEDVQHCRTCRVFSPESRTRVLWDLSGAILILIDVFVSPVSIAWELEVTPNSRDISLALFAWVSLIFWSLDIVMNFNTAFYSQGLLRVRRMEIARNYASSWLLFDVGVVSLDFFGFMSESQSEENGNYVSSFRTARILRVLRALRVVRIVKASRLNVLAENMVIAIGRQWLIMAFGILRMLIEISMVVHALACIWFGVGEAVSSDSQVTSWTVRNDVHEQPALVQYIHAMQWIIQPPSPAPLDPASGLERFMLLVNTVVTVLVIGTALSLLTGTLQEIRSINEEMNRKRRELRIYLHAQSAPIQLVMRVMSFADYKLARYSSVSYDPWLFSPKLQAELSVWQNRHLLEQHPVFELTSSVFPKVFAEICRVVQKNLYHEAEAVFSSGSMAEYLYITNDGSFAVVGHSGDLQYFENEVRHFAEVALYADTVMHDCTLRATSFAEVFTLSTNQLVSVLMNAPICASMFIDYAKDYMSQYSLSMTQPDRDVVSAEKDCAVLAAEANPIYLEMQLHTHKLLKNLDLVRVIDSAQPEARRSPADFVDYVLGHEPIESLLSNLYRSYIESDPSHGLHILFEESHGHHGGQQRVESSCVSLAALVRGDLEAYARPQRDDCRITSDQWQQLQSILNWTSVDQDKLQAVFFLLVAHAIGKYRAVSRQLGPECQKPEAALLHILDFFPSVVPTAARLSARAQFLLRDVLELETLFNFVQMLQAENVPGNVLQLQKHLASRDHPQDLLQVYMLYVLGFISGLAGGVGSRFMNRNNARGTLLGLSTLQHILDQDAKMVYWSYVHERCQLLGLEARQPEDLALGRLVCLCRVQSEADYSHILHAWHQLSHEERWMLTKHFVSNGITTNAIVFEFLPLCLEQAKGNPFVTVRTLLEVLVELIQVVQVALRKSHCRG</sequence>
<dbReference type="AlphaFoldDB" id="A0A812N7C5"/>
<dbReference type="InterPro" id="IPR050818">
    <property type="entry name" value="KCNH_animal-type"/>
</dbReference>
<dbReference type="PANTHER" id="PTHR10217">
    <property type="entry name" value="VOLTAGE AND LIGAND GATED POTASSIUM CHANNEL"/>
    <property type="match status" value="1"/>
</dbReference>
<keyword evidence="3 7" id="KW-0812">Transmembrane</keyword>
<dbReference type="InterPro" id="IPR000595">
    <property type="entry name" value="cNMP-bd_dom"/>
</dbReference>
<feature type="transmembrane region" description="Helical" evidence="7">
    <location>
        <begin position="401"/>
        <end position="423"/>
    </location>
</feature>
<evidence type="ECO:0000313" key="10">
    <source>
        <dbReference type="Proteomes" id="UP000601435"/>
    </source>
</evidence>
<name>A0A812N7C5_9DINO</name>
<dbReference type="OrthoDB" id="421226at2759"/>
<evidence type="ECO:0000256" key="2">
    <source>
        <dbReference type="ARBA" id="ARBA00022448"/>
    </source>
</evidence>
<comment type="caution">
    <text evidence="9">The sequence shown here is derived from an EMBL/GenBank/DDBJ whole genome shotgun (WGS) entry which is preliminary data.</text>
</comment>
<dbReference type="GO" id="GO:0005886">
    <property type="term" value="C:plasma membrane"/>
    <property type="evidence" value="ECO:0007669"/>
    <property type="project" value="TreeGrafter"/>
</dbReference>
<dbReference type="SUPFAM" id="SSF81324">
    <property type="entry name" value="Voltage-gated potassium channels"/>
    <property type="match status" value="1"/>
</dbReference>
<organism evidence="9 10">
    <name type="scientific">Symbiodinium necroappetens</name>
    <dbReference type="NCBI Taxonomy" id="1628268"/>
    <lineage>
        <taxon>Eukaryota</taxon>
        <taxon>Sar</taxon>
        <taxon>Alveolata</taxon>
        <taxon>Dinophyceae</taxon>
        <taxon>Suessiales</taxon>
        <taxon>Symbiodiniaceae</taxon>
        <taxon>Symbiodinium</taxon>
    </lineage>
</organism>
<dbReference type="EMBL" id="CAJNJA010011894">
    <property type="protein sequence ID" value="CAE7282750.1"/>
    <property type="molecule type" value="Genomic_DNA"/>
</dbReference>
<dbReference type="GO" id="GO:0042391">
    <property type="term" value="P:regulation of membrane potential"/>
    <property type="evidence" value="ECO:0007669"/>
    <property type="project" value="TreeGrafter"/>
</dbReference>
<feature type="transmembrane region" description="Helical" evidence="7">
    <location>
        <begin position="444"/>
        <end position="463"/>
    </location>
</feature>
<dbReference type="InterPro" id="IPR049232">
    <property type="entry name" value="DUF6829"/>
</dbReference>
<dbReference type="SUPFAM" id="SSF51206">
    <property type="entry name" value="cAMP-binding domain-like"/>
    <property type="match status" value="1"/>
</dbReference>
<feature type="transmembrane region" description="Helical" evidence="7">
    <location>
        <begin position="171"/>
        <end position="194"/>
    </location>
</feature>
<dbReference type="Gene3D" id="2.60.120.10">
    <property type="entry name" value="Jelly Rolls"/>
    <property type="match status" value="1"/>
</dbReference>
<comment type="subcellular location">
    <subcellularLocation>
        <location evidence="1">Membrane</location>
        <topology evidence="1">Multi-pass membrane protein</topology>
    </subcellularLocation>
</comment>
<evidence type="ECO:0000256" key="4">
    <source>
        <dbReference type="ARBA" id="ARBA00022989"/>
    </source>
</evidence>
<feature type="transmembrane region" description="Helical" evidence="7">
    <location>
        <begin position="320"/>
        <end position="348"/>
    </location>
</feature>
<evidence type="ECO:0000256" key="7">
    <source>
        <dbReference type="SAM" id="Phobius"/>
    </source>
</evidence>
<proteinExistence type="predicted"/>
<evidence type="ECO:0000256" key="6">
    <source>
        <dbReference type="ARBA" id="ARBA00023136"/>
    </source>
</evidence>
<dbReference type="InterPro" id="IPR018490">
    <property type="entry name" value="cNMP-bd_dom_sf"/>
</dbReference>
<keyword evidence="4 7" id="KW-1133">Transmembrane helix</keyword>
<dbReference type="Gene3D" id="1.10.287.70">
    <property type="match status" value="1"/>
</dbReference>
<keyword evidence="6 7" id="KW-0472">Membrane</keyword>
<dbReference type="InterPro" id="IPR005821">
    <property type="entry name" value="Ion_trans_dom"/>
</dbReference>
<feature type="transmembrane region" description="Helical" evidence="7">
    <location>
        <begin position="206"/>
        <end position="231"/>
    </location>
</feature>
<dbReference type="GO" id="GO:0005249">
    <property type="term" value="F:voltage-gated potassium channel activity"/>
    <property type="evidence" value="ECO:0007669"/>
    <property type="project" value="TreeGrafter"/>
</dbReference>
<keyword evidence="10" id="KW-1185">Reference proteome</keyword>
<keyword evidence="5" id="KW-0406">Ion transport</keyword>